<dbReference type="InterPro" id="IPR006202">
    <property type="entry name" value="Neur_chan_lig-bd"/>
</dbReference>
<dbReference type="AlphaFoldDB" id="A0A1I8Q6R8"/>
<dbReference type="Pfam" id="PF02931">
    <property type="entry name" value="Neur_chan_LBD"/>
    <property type="match status" value="1"/>
</dbReference>
<feature type="domain" description="Neurotransmitter-gated ion-channel ligand-binding" evidence="7">
    <location>
        <begin position="42"/>
        <end position="235"/>
    </location>
</feature>
<proteinExistence type="predicted"/>
<feature type="chain" id="PRO_5009327858" description="Neurotransmitter-gated ion-channel ligand-binding domain-containing protein" evidence="6">
    <location>
        <begin position="29"/>
        <end position="433"/>
    </location>
</feature>
<feature type="signal peptide" evidence="6">
    <location>
        <begin position="1"/>
        <end position="28"/>
    </location>
</feature>
<evidence type="ECO:0000256" key="6">
    <source>
        <dbReference type="SAM" id="SignalP"/>
    </source>
</evidence>
<evidence type="ECO:0000313" key="10">
    <source>
        <dbReference type="Proteomes" id="UP000095300"/>
    </source>
</evidence>
<evidence type="ECO:0000256" key="1">
    <source>
        <dbReference type="ARBA" id="ARBA00004141"/>
    </source>
</evidence>
<dbReference type="InterPro" id="IPR006201">
    <property type="entry name" value="Neur_channel"/>
</dbReference>
<dbReference type="FunFam" id="2.70.170.10:FF:000028">
    <property type="entry name" value="AcetylCholine Receptor"/>
    <property type="match status" value="1"/>
</dbReference>
<dbReference type="Pfam" id="PF02932">
    <property type="entry name" value="Neur_chan_memb"/>
    <property type="match status" value="1"/>
</dbReference>
<dbReference type="SUPFAM" id="SSF90112">
    <property type="entry name" value="Neurotransmitter-gated ion-channel transmembrane pore"/>
    <property type="match status" value="1"/>
</dbReference>
<keyword evidence="10" id="KW-1185">Reference proteome</keyword>
<feature type="domain" description="Neurotransmitter-gated ion-channel transmembrane" evidence="8">
    <location>
        <begin position="244"/>
        <end position="361"/>
    </location>
</feature>
<dbReference type="CDD" id="cd18989">
    <property type="entry name" value="LGIC_ECD_cation"/>
    <property type="match status" value="1"/>
</dbReference>
<dbReference type="OrthoDB" id="410315at2759"/>
<dbReference type="GO" id="GO:0016020">
    <property type="term" value="C:membrane"/>
    <property type="evidence" value="ECO:0007669"/>
    <property type="project" value="UniProtKB-SubCell"/>
</dbReference>
<protein>
    <recommendedName>
        <fullName evidence="11">Neurotransmitter-gated ion-channel ligand-binding domain-containing protein</fullName>
    </recommendedName>
</protein>
<feature type="transmembrane region" description="Helical" evidence="5">
    <location>
        <begin position="238"/>
        <end position="261"/>
    </location>
</feature>
<dbReference type="InterPro" id="IPR038050">
    <property type="entry name" value="Neuro_actylchol_rec"/>
</dbReference>
<dbReference type="InterPro" id="IPR006029">
    <property type="entry name" value="Neurotrans-gated_channel_TM"/>
</dbReference>
<feature type="transmembrane region" description="Helical" evidence="5">
    <location>
        <begin position="298"/>
        <end position="323"/>
    </location>
</feature>
<dbReference type="EnsemblMetazoa" id="SCAU014393-RA">
    <property type="protein sequence ID" value="SCAU014393-PA"/>
    <property type="gene ID" value="SCAU014393"/>
</dbReference>
<evidence type="ECO:0000256" key="5">
    <source>
        <dbReference type="SAM" id="Phobius"/>
    </source>
</evidence>
<evidence type="ECO:0008006" key="11">
    <source>
        <dbReference type="Google" id="ProtNLM"/>
    </source>
</evidence>
<keyword evidence="2 5" id="KW-0812">Transmembrane</keyword>
<dbReference type="GO" id="GO:0004888">
    <property type="term" value="F:transmembrane signaling receptor activity"/>
    <property type="evidence" value="ECO:0007669"/>
    <property type="project" value="InterPro"/>
</dbReference>
<sequence>MYTSCLRATSTLIALGFWLLSSAPHVNSEETNESWNITTMDRLRLQLFTNYDKTAHPMVTPTQRTNVKLGLSLHYIDINELEGKMTMHGWINMQWQDGSRTWKPEYFDNITSLQIRSREVWKPSITLFNAAGNDGDYVGDTQTLLTHDGTFLWVPPVVYTAYCNLNLRLWPYDTQTCKLRIGTWTLTTIDSNHMGNFDMEDFTQSSEWSVLDTGMTYGSEEFYNYAEYSFILKRSSTMFSAVIFTPASCIIMLSLSVFWLPPQMGEKILLNGVLIVIISAFLMYFAQMLPILAENTPLIVLFYSSSLLLISLSTIISVVVLYLSTAKHKQRVPELLRKILNGNAGHFLLLSQFSLEAEPHSLLNNGTKELGEHIYDNADQGETMADPTILNPTSSPSTRSLQFDWVLLATAFDRIWFLIYCILFIILAIAYSV</sequence>
<evidence type="ECO:0000259" key="7">
    <source>
        <dbReference type="Pfam" id="PF02931"/>
    </source>
</evidence>
<keyword evidence="3 5" id="KW-1133">Transmembrane helix</keyword>
<dbReference type="InterPro" id="IPR036719">
    <property type="entry name" value="Neuro-gated_channel_TM_sf"/>
</dbReference>
<evidence type="ECO:0000256" key="4">
    <source>
        <dbReference type="ARBA" id="ARBA00023136"/>
    </source>
</evidence>
<name>A0A1I8Q6R8_STOCA</name>
<dbReference type="VEuPathDB" id="VectorBase:SCAU014393"/>
<evidence type="ECO:0000256" key="2">
    <source>
        <dbReference type="ARBA" id="ARBA00022692"/>
    </source>
</evidence>
<dbReference type="GO" id="GO:0005230">
    <property type="term" value="F:extracellular ligand-gated monoatomic ion channel activity"/>
    <property type="evidence" value="ECO:0007669"/>
    <property type="project" value="InterPro"/>
</dbReference>
<evidence type="ECO:0000313" key="9">
    <source>
        <dbReference type="EnsemblMetazoa" id="SCAU014393-PA"/>
    </source>
</evidence>
<dbReference type="KEGG" id="scac:106088536"/>
<feature type="transmembrane region" description="Helical" evidence="5">
    <location>
        <begin position="405"/>
        <end position="431"/>
    </location>
</feature>
<dbReference type="PANTHER" id="PTHR18945">
    <property type="entry name" value="NEUROTRANSMITTER GATED ION CHANNEL"/>
    <property type="match status" value="1"/>
</dbReference>
<keyword evidence="4 5" id="KW-0472">Membrane</keyword>
<dbReference type="SUPFAM" id="SSF63712">
    <property type="entry name" value="Nicotinic receptor ligand binding domain-like"/>
    <property type="match status" value="1"/>
</dbReference>
<dbReference type="InterPro" id="IPR036734">
    <property type="entry name" value="Neur_chan_lig-bd_sf"/>
</dbReference>
<reference evidence="9" key="1">
    <citation type="submission" date="2020-05" db="UniProtKB">
        <authorList>
            <consortium name="EnsemblMetazoa"/>
        </authorList>
    </citation>
    <scope>IDENTIFICATION</scope>
    <source>
        <strain evidence="9">USDA</strain>
    </source>
</reference>
<comment type="subcellular location">
    <subcellularLocation>
        <location evidence="1">Membrane</location>
        <topology evidence="1">Multi-pass membrane protein</topology>
    </subcellularLocation>
</comment>
<evidence type="ECO:0000256" key="3">
    <source>
        <dbReference type="ARBA" id="ARBA00022989"/>
    </source>
</evidence>
<gene>
    <name evidence="9" type="primary">106088536</name>
</gene>
<keyword evidence="6" id="KW-0732">Signal</keyword>
<dbReference type="STRING" id="35570.A0A1I8Q6R8"/>
<dbReference type="Gene3D" id="2.70.170.10">
    <property type="entry name" value="Neurotransmitter-gated ion-channel ligand-binding domain"/>
    <property type="match status" value="1"/>
</dbReference>
<organism evidence="9 10">
    <name type="scientific">Stomoxys calcitrans</name>
    <name type="common">Stable fly</name>
    <name type="synonym">Conops calcitrans</name>
    <dbReference type="NCBI Taxonomy" id="35570"/>
    <lineage>
        <taxon>Eukaryota</taxon>
        <taxon>Metazoa</taxon>
        <taxon>Ecdysozoa</taxon>
        <taxon>Arthropoda</taxon>
        <taxon>Hexapoda</taxon>
        <taxon>Insecta</taxon>
        <taxon>Pterygota</taxon>
        <taxon>Neoptera</taxon>
        <taxon>Endopterygota</taxon>
        <taxon>Diptera</taxon>
        <taxon>Brachycera</taxon>
        <taxon>Muscomorpha</taxon>
        <taxon>Muscoidea</taxon>
        <taxon>Muscidae</taxon>
        <taxon>Stomoxys</taxon>
    </lineage>
</organism>
<feature type="transmembrane region" description="Helical" evidence="5">
    <location>
        <begin position="268"/>
        <end position="286"/>
    </location>
</feature>
<dbReference type="Proteomes" id="UP000095300">
    <property type="component" value="Unassembled WGS sequence"/>
</dbReference>
<dbReference type="FunFam" id="1.20.58.390:FF:000092">
    <property type="entry name" value="Nicotinic acetylcholine receptor subunit alpha10"/>
    <property type="match status" value="1"/>
</dbReference>
<dbReference type="Gene3D" id="1.20.58.390">
    <property type="entry name" value="Neurotransmitter-gated ion-channel transmembrane domain"/>
    <property type="match status" value="1"/>
</dbReference>
<accession>A0A1I8Q6R8</accession>
<evidence type="ECO:0000259" key="8">
    <source>
        <dbReference type="Pfam" id="PF02932"/>
    </source>
</evidence>